<sequence>MTDDKKLGSNALEPCVAMPEIKPAPNPLDWGQPADGVGVLSEQGMWAARAASAREAAELLETAHRAVEPVLRSNYFGQDCAEGESLRDSLLAIVGANGSWRSELVDQINRLNDLADQCDRAAKELAATDREAGEGFRSDR</sequence>
<dbReference type="RefSeq" id="WP_160904556.1">
    <property type="nucleotide sequence ID" value="NZ_CP102850.1"/>
</dbReference>
<organism evidence="2 3">
    <name type="scientific">Gordonia mangrovi</name>
    <dbReference type="NCBI Taxonomy" id="2665643"/>
    <lineage>
        <taxon>Bacteria</taxon>
        <taxon>Bacillati</taxon>
        <taxon>Actinomycetota</taxon>
        <taxon>Actinomycetes</taxon>
        <taxon>Mycobacteriales</taxon>
        <taxon>Gordoniaceae</taxon>
        <taxon>Gordonia</taxon>
    </lineage>
</organism>
<keyword evidence="3" id="KW-1185">Reference proteome</keyword>
<evidence type="ECO:0000256" key="1">
    <source>
        <dbReference type="SAM" id="Coils"/>
    </source>
</evidence>
<dbReference type="Proteomes" id="UP000475545">
    <property type="component" value="Unassembled WGS sequence"/>
</dbReference>
<gene>
    <name evidence="2" type="ORF">GIY30_23840</name>
</gene>
<evidence type="ECO:0008006" key="4">
    <source>
        <dbReference type="Google" id="ProtNLM"/>
    </source>
</evidence>
<keyword evidence="1" id="KW-0175">Coiled coil</keyword>
<comment type="caution">
    <text evidence="2">The sequence shown here is derived from an EMBL/GenBank/DDBJ whole genome shotgun (WGS) entry which is preliminary data.</text>
</comment>
<protein>
    <recommendedName>
        <fullName evidence="4">ESX-1 secretion-associated protein</fullName>
    </recommendedName>
</protein>
<feature type="coiled-coil region" evidence="1">
    <location>
        <begin position="104"/>
        <end position="131"/>
    </location>
</feature>
<reference evidence="2 3" key="1">
    <citation type="submission" date="2019-11" db="EMBL/GenBank/DDBJ databases">
        <title>Gordonia sp. nov., a novel actinobacterium isolated from mangrove soil in Hainan.</title>
        <authorList>
            <person name="Huang X."/>
            <person name="Xie Y."/>
            <person name="Chu X."/>
            <person name="Xiao K."/>
        </authorList>
    </citation>
    <scope>NUCLEOTIDE SEQUENCE [LARGE SCALE GENOMIC DNA]</scope>
    <source>
        <strain evidence="2 3">HNM0687</strain>
    </source>
</reference>
<accession>A0A6L7GZD1</accession>
<proteinExistence type="predicted"/>
<dbReference type="AlphaFoldDB" id="A0A6L7GZD1"/>
<dbReference type="EMBL" id="WMBR01000011">
    <property type="protein sequence ID" value="MXP24358.1"/>
    <property type="molecule type" value="Genomic_DNA"/>
</dbReference>
<evidence type="ECO:0000313" key="3">
    <source>
        <dbReference type="Proteomes" id="UP000475545"/>
    </source>
</evidence>
<name>A0A6L7GZD1_9ACTN</name>
<evidence type="ECO:0000313" key="2">
    <source>
        <dbReference type="EMBL" id="MXP24358.1"/>
    </source>
</evidence>